<comment type="caution">
    <text evidence="3">The sequence shown here is derived from an EMBL/GenBank/DDBJ whole genome shotgun (WGS) entry which is preliminary data.</text>
</comment>
<reference evidence="3 4" key="1">
    <citation type="submission" date="2019-01" db="EMBL/GenBank/DDBJ databases">
        <title>Nuclear Genome Assembly of the Microalgal Biofuel strain Nannochloropsis salina CCMP1776.</title>
        <authorList>
            <person name="Hovde B."/>
        </authorList>
    </citation>
    <scope>NUCLEOTIDE SEQUENCE [LARGE SCALE GENOMIC DNA]</scope>
    <source>
        <strain evidence="3 4">CCMP1776</strain>
    </source>
</reference>
<name>A0A4D9CTF2_9STRA</name>
<feature type="compositionally biased region" description="Basic and acidic residues" evidence="1">
    <location>
        <begin position="242"/>
        <end position="259"/>
    </location>
</feature>
<sequence length="278" mass="30024">MKCFPTLAAAYLEKLHSGLEQQHDEEISLALRAAPKRISFVTSPPRSTTRLSLTRRTFPQDLAHAEEDRVESHQNTSLHHMAGRGRGREAEEGRGTVAEEEEVVVPWGDHGMAGQHGSGWGHYQDCAEDREKGRGGAVLLCVIGILCLVASGAAVGAILRVGLYGGLMGWEGKVAEAVEGKEEGKAARHRLSSGSGMKEEGVAGKEKWERREKDQEEEEGREDGAEAGGWTVIGIHDGPIPGEEHAEYEREEEAREGGREGGQLSSCLQLQAGETPSS</sequence>
<feature type="transmembrane region" description="Helical" evidence="2">
    <location>
        <begin position="137"/>
        <end position="159"/>
    </location>
</feature>
<evidence type="ECO:0000256" key="2">
    <source>
        <dbReference type="SAM" id="Phobius"/>
    </source>
</evidence>
<feature type="region of interest" description="Disordered" evidence="1">
    <location>
        <begin position="65"/>
        <end position="97"/>
    </location>
</feature>
<organism evidence="3 4">
    <name type="scientific">Nannochloropsis salina CCMP1776</name>
    <dbReference type="NCBI Taxonomy" id="1027361"/>
    <lineage>
        <taxon>Eukaryota</taxon>
        <taxon>Sar</taxon>
        <taxon>Stramenopiles</taxon>
        <taxon>Ochrophyta</taxon>
        <taxon>Eustigmatophyceae</taxon>
        <taxon>Eustigmatales</taxon>
        <taxon>Monodopsidaceae</taxon>
        <taxon>Microchloropsis</taxon>
        <taxon>Microchloropsis salina</taxon>
    </lineage>
</organism>
<protein>
    <submittedName>
        <fullName evidence="3">Uncharacterized protein</fullName>
    </submittedName>
</protein>
<keyword evidence="2" id="KW-0472">Membrane</keyword>
<feature type="region of interest" description="Disordered" evidence="1">
    <location>
        <begin position="180"/>
        <end position="278"/>
    </location>
</feature>
<gene>
    <name evidence="3" type="ORF">NSK_006256</name>
</gene>
<keyword evidence="2" id="KW-1133">Transmembrane helix</keyword>
<keyword evidence="4" id="KW-1185">Reference proteome</keyword>
<feature type="compositionally biased region" description="Polar residues" evidence="1">
    <location>
        <begin position="263"/>
        <end position="278"/>
    </location>
</feature>
<evidence type="ECO:0000313" key="3">
    <source>
        <dbReference type="EMBL" id="TFJ82430.1"/>
    </source>
</evidence>
<accession>A0A4D9CTF2</accession>
<evidence type="ECO:0000313" key="4">
    <source>
        <dbReference type="Proteomes" id="UP000355283"/>
    </source>
</evidence>
<dbReference type="Proteomes" id="UP000355283">
    <property type="component" value="Unassembled WGS sequence"/>
</dbReference>
<evidence type="ECO:0000256" key="1">
    <source>
        <dbReference type="SAM" id="MobiDB-lite"/>
    </source>
</evidence>
<dbReference type="AlphaFoldDB" id="A0A4D9CTF2"/>
<proteinExistence type="predicted"/>
<dbReference type="EMBL" id="SDOX01000110">
    <property type="protein sequence ID" value="TFJ82430.1"/>
    <property type="molecule type" value="Genomic_DNA"/>
</dbReference>
<feature type="compositionally biased region" description="Basic and acidic residues" evidence="1">
    <location>
        <begin position="197"/>
        <end position="214"/>
    </location>
</feature>
<keyword evidence="2" id="KW-0812">Transmembrane</keyword>